<feature type="transmembrane region" description="Helical" evidence="1">
    <location>
        <begin position="355"/>
        <end position="378"/>
    </location>
</feature>
<feature type="transmembrane region" description="Helical" evidence="1">
    <location>
        <begin position="303"/>
        <end position="323"/>
    </location>
</feature>
<dbReference type="Pfam" id="PF12679">
    <property type="entry name" value="ABC2_membrane_2"/>
    <property type="match status" value="1"/>
</dbReference>
<feature type="transmembrane region" description="Helical" evidence="1">
    <location>
        <begin position="227"/>
        <end position="248"/>
    </location>
</feature>
<name>A0ABT9VW74_9BACI</name>
<feature type="transmembrane region" description="Helical" evidence="1">
    <location>
        <begin position="173"/>
        <end position="196"/>
    </location>
</feature>
<reference evidence="2 3" key="1">
    <citation type="submission" date="2023-07" db="EMBL/GenBank/DDBJ databases">
        <title>Genomic Encyclopedia of Type Strains, Phase IV (KMG-IV): sequencing the most valuable type-strain genomes for metagenomic binning, comparative biology and taxonomic classification.</title>
        <authorList>
            <person name="Goeker M."/>
        </authorList>
    </citation>
    <scope>NUCLEOTIDE SEQUENCE [LARGE SCALE GENOMIC DNA]</scope>
    <source>
        <strain evidence="2 3">DSM 12751</strain>
    </source>
</reference>
<dbReference type="RefSeq" id="WP_307392042.1">
    <property type="nucleotide sequence ID" value="NZ_BAAADK010000045.1"/>
</dbReference>
<proteinExistence type="predicted"/>
<dbReference type="Proteomes" id="UP001235840">
    <property type="component" value="Unassembled WGS sequence"/>
</dbReference>
<keyword evidence="1" id="KW-1133">Transmembrane helix</keyword>
<accession>A0ABT9VW74</accession>
<keyword evidence="1" id="KW-0812">Transmembrane</keyword>
<protein>
    <submittedName>
        <fullName evidence="2">Sodium transport system permease protein</fullName>
    </submittedName>
</protein>
<feature type="transmembrane region" description="Helical" evidence="1">
    <location>
        <begin position="329"/>
        <end position="348"/>
    </location>
</feature>
<keyword evidence="1" id="KW-0472">Membrane</keyword>
<organism evidence="2 3">
    <name type="scientific">Caldalkalibacillus horti</name>
    <dbReference type="NCBI Taxonomy" id="77523"/>
    <lineage>
        <taxon>Bacteria</taxon>
        <taxon>Bacillati</taxon>
        <taxon>Bacillota</taxon>
        <taxon>Bacilli</taxon>
        <taxon>Bacillales</taxon>
        <taxon>Bacillaceae</taxon>
        <taxon>Caldalkalibacillus</taxon>
    </lineage>
</organism>
<feature type="transmembrane region" description="Helical" evidence="1">
    <location>
        <begin position="268"/>
        <end position="291"/>
    </location>
</feature>
<keyword evidence="3" id="KW-1185">Reference proteome</keyword>
<evidence type="ECO:0000313" key="2">
    <source>
        <dbReference type="EMBL" id="MDQ0165228.1"/>
    </source>
</evidence>
<dbReference type="EMBL" id="JAUSTY010000004">
    <property type="protein sequence ID" value="MDQ0165228.1"/>
    <property type="molecule type" value="Genomic_DNA"/>
</dbReference>
<dbReference type="PANTHER" id="PTHR43471:SF3">
    <property type="entry name" value="ABC TRANSPORTER PERMEASE PROTEIN NATB"/>
    <property type="match status" value="1"/>
</dbReference>
<comment type="caution">
    <text evidence="2">The sequence shown here is derived from an EMBL/GenBank/DDBJ whole genome shotgun (WGS) entry which is preliminary data.</text>
</comment>
<evidence type="ECO:0000256" key="1">
    <source>
        <dbReference type="SAM" id="Phobius"/>
    </source>
</evidence>
<evidence type="ECO:0000313" key="3">
    <source>
        <dbReference type="Proteomes" id="UP001235840"/>
    </source>
</evidence>
<gene>
    <name evidence="2" type="ORF">J2S11_001128</name>
</gene>
<dbReference type="PANTHER" id="PTHR43471">
    <property type="entry name" value="ABC TRANSPORTER PERMEASE"/>
    <property type="match status" value="1"/>
</dbReference>
<sequence length="387" mass="42486">MIKRIYVKELKDMFRDTKTLLLSVVVPVIMISLMLFFFESMFFSENKVELSRVAVTAELNPTIKESLEQNPTIELLTVSDPMQAAVDGEARLALLTSETASAADANSLPNITIYADQSSTSSSNAVGVVMGQLEVLKDQIMLERLNSLGIDRQDITAFETSVQSLSGGEEVSLMLLSMLFSIVIVMSVMLGGFPAATDLFAGEKERKTMEALLIAPVSRMKLITAKWLTIATIGSISGVFSVLAFLLITRTLTPNIAQAIDFGSQSVILFLSAVVGIVAFALMFSTIQMMISIIAKSFKEAQNYLSPVMFVGMVPYFLLLGVVPNEFTFGHYVIPFMNIYVLLKELIYGIYSIQTILYVVGSTALVVAVAFTIANWMFTKDKWVLGK</sequence>
<feature type="transmembrane region" description="Helical" evidence="1">
    <location>
        <begin position="20"/>
        <end position="38"/>
    </location>
</feature>